<proteinExistence type="predicted"/>
<protein>
    <submittedName>
        <fullName evidence="2">Uncharacterized protein</fullName>
    </submittedName>
</protein>
<evidence type="ECO:0000313" key="2">
    <source>
        <dbReference type="EMBL" id="GFG49032.1"/>
    </source>
</evidence>
<evidence type="ECO:0000313" key="3">
    <source>
        <dbReference type="Proteomes" id="UP000465302"/>
    </source>
</evidence>
<sequence>MTAASARHDEALAEVRLRLISVLCEVGGPDMTGETAERVLRQAHAWESVGARQLATYLIDHPDAFVAPSPHIPLSMATLFKLFADNGFGDRVVLPGCVRCGRTDKLLKRQTPEGRCCERCMERVERRQCARCGKIGRIVGQREEGKICRQCYRRDPARHAECSQCGRVAGITSRTKDGAPLCNRCRPRPKKPCVHCGRVRVVCANTTKGPLCKNCHTAPPRQCGVCGNVRTITRRGDGGSRPDMCQSCSRDTGECVKCGRHRRGSRYRGGPFYCSSCSPRTPRACSICQRVHPVTAVWPVGPVCQRCYRTRLERPETCAGCLNTRILVCVNESGDAVCTRCGGADLNFACKDCGEEGPGFRDGRCDRCLVLAKVNTLLGEERSIRDARLKPLFNALAAVNPGSVHTWVREKRSLAWLAELARSGRDITHEEIDRLPQNAQTLHIRAAFVAAGVLPQRNEALAQLQLWVDRTIPTIAVEYQSVIRAYAEWHIVRRARQRAARGPFRPGADSSNRQRIRCAVTFLAWLTEVGASVADLRQHHVDTYFAAGAPNPKALSTFLAWMQARHLINGIEIPRKKDGLPFRFQDQDDQTDQLRRCLTATEIPLEVRIIGALVRLYAIPVARIVELTTDRFSRDDTDAYLVIEQNSVVLPPSLAALIEELIAHRHSTGRPDSGPGIPAYLFPGRPPSRPRNTKALSRTLNRYGLPTLTARNSAMIANILDLEPIVVSDLFGVAPQTAHKWAQYAQSSWATYLAARPVERQRT</sequence>
<dbReference type="EMBL" id="BLKS01000001">
    <property type="protein sequence ID" value="GFG49032.1"/>
    <property type="molecule type" value="Genomic_DNA"/>
</dbReference>
<dbReference type="AlphaFoldDB" id="A0A7I9VUD1"/>
<gene>
    <name evidence="2" type="ORF">MAGR_04730</name>
</gene>
<comment type="caution">
    <text evidence="2">The sequence shown here is derived from an EMBL/GenBank/DDBJ whole genome shotgun (WGS) entry which is preliminary data.</text>
</comment>
<feature type="region of interest" description="Disordered" evidence="1">
    <location>
        <begin position="668"/>
        <end position="692"/>
    </location>
</feature>
<evidence type="ECO:0000256" key="1">
    <source>
        <dbReference type="SAM" id="MobiDB-lite"/>
    </source>
</evidence>
<dbReference type="RefSeq" id="WP_133119119.1">
    <property type="nucleotide sequence ID" value="NZ_BLKS01000001.1"/>
</dbReference>
<accession>A0A7I9VUD1</accession>
<organism evidence="2 3">
    <name type="scientific">Mycolicibacterium agri</name>
    <name type="common">Mycobacterium agri</name>
    <dbReference type="NCBI Taxonomy" id="36811"/>
    <lineage>
        <taxon>Bacteria</taxon>
        <taxon>Bacillati</taxon>
        <taxon>Actinomycetota</taxon>
        <taxon>Actinomycetes</taxon>
        <taxon>Mycobacteriales</taxon>
        <taxon>Mycobacteriaceae</taxon>
        <taxon>Mycolicibacterium</taxon>
    </lineage>
</organism>
<dbReference type="Proteomes" id="UP000465302">
    <property type="component" value="Unassembled WGS sequence"/>
</dbReference>
<name>A0A7I9VUD1_MYCAG</name>
<reference evidence="2 3" key="1">
    <citation type="journal article" date="2019" name="Emerg. Microbes Infect.">
        <title>Comprehensive subspecies identification of 175 nontuberculous mycobacteria species based on 7547 genomic profiles.</title>
        <authorList>
            <person name="Matsumoto Y."/>
            <person name="Kinjo T."/>
            <person name="Motooka D."/>
            <person name="Nabeya D."/>
            <person name="Jung N."/>
            <person name="Uechi K."/>
            <person name="Horii T."/>
            <person name="Iida T."/>
            <person name="Fujita J."/>
            <person name="Nakamura S."/>
        </authorList>
    </citation>
    <scope>NUCLEOTIDE SEQUENCE [LARGE SCALE GENOMIC DNA]</scope>
    <source>
        <strain evidence="2 3">JCM 6377</strain>
    </source>
</reference>
<dbReference type="OrthoDB" id="3405537at2"/>